<feature type="region of interest" description="Disordered" evidence="1">
    <location>
        <begin position="466"/>
        <end position="495"/>
    </location>
</feature>
<reference evidence="3 4" key="1">
    <citation type="submission" date="2016-07" db="EMBL/GenBank/DDBJ databases">
        <title>Draft genome of the white-rot fungus Obba rivulosa 3A-2.</title>
        <authorList>
            <consortium name="DOE Joint Genome Institute"/>
            <person name="Miettinen O."/>
            <person name="Riley R."/>
            <person name="Acob R."/>
            <person name="Barry K."/>
            <person name="Cullen D."/>
            <person name="De Vries R."/>
            <person name="Hainaut M."/>
            <person name="Hatakka A."/>
            <person name="Henrissat B."/>
            <person name="Hilden K."/>
            <person name="Kuo R."/>
            <person name="Labutti K."/>
            <person name="Lipzen A."/>
            <person name="Makela M.R."/>
            <person name="Sandor L."/>
            <person name="Spatafora J.W."/>
            <person name="Grigoriev I.V."/>
            <person name="Hibbett D.S."/>
        </authorList>
    </citation>
    <scope>NUCLEOTIDE SEQUENCE [LARGE SCALE GENOMIC DNA]</scope>
    <source>
        <strain evidence="3 4">3A-2</strain>
    </source>
</reference>
<evidence type="ECO:0000313" key="4">
    <source>
        <dbReference type="Proteomes" id="UP000250043"/>
    </source>
</evidence>
<dbReference type="Gene3D" id="3.40.50.1820">
    <property type="entry name" value="alpha/beta hydrolase"/>
    <property type="match status" value="2"/>
</dbReference>
<feature type="compositionally biased region" description="Polar residues" evidence="1">
    <location>
        <begin position="768"/>
        <end position="784"/>
    </location>
</feature>
<dbReference type="InterPro" id="IPR013094">
    <property type="entry name" value="AB_hydrolase_3"/>
</dbReference>
<accession>A0A8E2DSS7</accession>
<dbReference type="OrthoDB" id="5570009at2759"/>
<dbReference type="PANTHER" id="PTHR23025">
    <property type="entry name" value="TRIACYLGLYCEROL LIPASE"/>
    <property type="match status" value="1"/>
</dbReference>
<feature type="compositionally biased region" description="Polar residues" evidence="1">
    <location>
        <begin position="484"/>
        <end position="495"/>
    </location>
</feature>
<dbReference type="EMBL" id="KV722338">
    <property type="protein sequence ID" value="OCH95128.1"/>
    <property type="molecule type" value="Genomic_DNA"/>
</dbReference>
<dbReference type="Pfam" id="PF07859">
    <property type="entry name" value="Abhydrolase_3"/>
    <property type="match status" value="1"/>
</dbReference>
<proteinExistence type="predicted"/>
<dbReference type="GO" id="GO:0004806">
    <property type="term" value="F:triacylglycerol lipase activity"/>
    <property type="evidence" value="ECO:0007669"/>
    <property type="project" value="TreeGrafter"/>
</dbReference>
<dbReference type="AlphaFoldDB" id="A0A8E2DSS7"/>
<gene>
    <name evidence="3" type="ORF">OBBRIDRAFT_746176</name>
</gene>
<evidence type="ECO:0000256" key="1">
    <source>
        <dbReference type="SAM" id="MobiDB-lite"/>
    </source>
</evidence>
<feature type="compositionally biased region" description="Basic and acidic residues" evidence="1">
    <location>
        <begin position="469"/>
        <end position="481"/>
    </location>
</feature>
<feature type="region of interest" description="Disordered" evidence="1">
    <location>
        <begin position="674"/>
        <end position="822"/>
    </location>
</feature>
<dbReference type="GO" id="GO:0004771">
    <property type="term" value="F:sterol ester esterase activity"/>
    <property type="evidence" value="ECO:0007669"/>
    <property type="project" value="TreeGrafter"/>
</dbReference>
<feature type="domain" description="Alpha/beta hydrolase fold-3" evidence="2">
    <location>
        <begin position="213"/>
        <end position="331"/>
    </location>
</feature>
<keyword evidence="3" id="KW-0378">Hydrolase</keyword>
<protein>
    <submittedName>
        <fullName evidence="3">Alpha/beta-hydrolase</fullName>
    </submittedName>
</protein>
<feature type="compositionally biased region" description="Basic residues" evidence="1">
    <location>
        <begin position="678"/>
        <end position="689"/>
    </location>
</feature>
<dbReference type="InterPro" id="IPR029058">
    <property type="entry name" value="AB_hydrolase_fold"/>
</dbReference>
<evidence type="ECO:0000259" key="2">
    <source>
        <dbReference type="Pfam" id="PF07859"/>
    </source>
</evidence>
<sequence>MIDHILGRPSPYWKRAQVFLVIFFWLWRIFNGNPDGPRILWLRRANRLLKKFTPWQLVVSTLTGVYAVRHLDRILGLGSPEPLAHLYSANYYRATWISTGLDAGFATAMSIRPKWLRDFCSVLFSVYYIIYANEADEKLRRFRAVPTVEMLRTTWEKTTNPYLRAFMRMPRVTIRRKIVLPRPADSTYTRPVTAWLFFAPPEHHLARATELILDFPGGGFVSMTPEHHEERLRMWAVRTGKPVLSIEYGKAPEYPYPYAIDECFDTYRVLVESSGKLVGMSGSKFSSVLTGDSAGAHIAVAVMLKVLETQFELPHPRALVLNYAALDFNFTSWMSHDHLRVLQSEQSSGHLQGLVEQKDHFGHISPLSMVGDRRPIRRRRSWRDAIRTLTSPSAERAPHMRTRNSTTAIRQARNAKVTNGEGSYFEAASQRAADEGGNLADVEDDSGLAPLKEEEKPIQARVRFNPSVDRVELEKPPREAEGANPNQSQQAPLGTRLTMTSRTGYFQDRIISPSMMRAMAILYIGPHRNPDFSTDYYLSPILAPSRLLAHFPPLRMSCGEKDPFVDDTVIFAGRVREAKRARLHELDEALSGAGSRAPEPLRMTARDVGVDVEALRRERDRLAAQCDEDWVQMQIFTDWSHGYLQMPALMPAVRTVINDLADWIDAVFLRKDDANGAGRRRPSPGHLRRLVVPPDVGGIDDSSTPFTSETETESELTFVPKKRSPPPSFDDPALKEKALAAADAKVGGRRTSPNGHARPSLADRSGNGDANTNGHALGRQQKSPSPVRVGNGRAGQTITESELMRRRRLLDSHLISSTDAVK</sequence>
<keyword evidence="4" id="KW-1185">Reference proteome</keyword>
<dbReference type="PANTHER" id="PTHR23025:SF3">
    <property type="entry name" value="HORMONE-SENSITIVE LIPASE"/>
    <property type="match status" value="1"/>
</dbReference>
<dbReference type="SUPFAM" id="SSF53474">
    <property type="entry name" value="alpha/beta-Hydrolases"/>
    <property type="match status" value="1"/>
</dbReference>
<dbReference type="GO" id="GO:0019433">
    <property type="term" value="P:triglyceride catabolic process"/>
    <property type="evidence" value="ECO:0007669"/>
    <property type="project" value="TreeGrafter"/>
</dbReference>
<organism evidence="3 4">
    <name type="scientific">Obba rivulosa</name>
    <dbReference type="NCBI Taxonomy" id="1052685"/>
    <lineage>
        <taxon>Eukaryota</taxon>
        <taxon>Fungi</taxon>
        <taxon>Dikarya</taxon>
        <taxon>Basidiomycota</taxon>
        <taxon>Agaricomycotina</taxon>
        <taxon>Agaricomycetes</taxon>
        <taxon>Polyporales</taxon>
        <taxon>Gelatoporiaceae</taxon>
        <taxon>Obba</taxon>
    </lineage>
</organism>
<name>A0A8E2DSS7_9APHY</name>
<evidence type="ECO:0000313" key="3">
    <source>
        <dbReference type="EMBL" id="OCH95128.1"/>
    </source>
</evidence>
<dbReference type="Proteomes" id="UP000250043">
    <property type="component" value="Unassembled WGS sequence"/>
</dbReference>
<dbReference type="GO" id="GO:0005829">
    <property type="term" value="C:cytosol"/>
    <property type="evidence" value="ECO:0007669"/>
    <property type="project" value="TreeGrafter"/>
</dbReference>